<evidence type="ECO:0000256" key="7">
    <source>
        <dbReference type="ARBA" id="ARBA00023136"/>
    </source>
</evidence>
<comment type="subcellular location">
    <subcellularLocation>
        <location evidence="1">Cell membrane</location>
        <topology evidence="1">Multi-pass membrane protein</topology>
    </subcellularLocation>
</comment>
<feature type="transmembrane region" description="Helical" evidence="8">
    <location>
        <begin position="354"/>
        <end position="376"/>
    </location>
</feature>
<evidence type="ECO:0000259" key="9">
    <source>
        <dbReference type="Pfam" id="PF13231"/>
    </source>
</evidence>
<keyword evidence="2" id="KW-1003">Cell membrane</keyword>
<feature type="transmembrane region" description="Helical" evidence="8">
    <location>
        <begin position="84"/>
        <end position="104"/>
    </location>
</feature>
<dbReference type="Pfam" id="PF13231">
    <property type="entry name" value="PMT_2"/>
    <property type="match status" value="1"/>
</dbReference>
<evidence type="ECO:0000256" key="4">
    <source>
        <dbReference type="ARBA" id="ARBA00022679"/>
    </source>
</evidence>
<feature type="transmembrane region" description="Helical" evidence="8">
    <location>
        <begin position="124"/>
        <end position="141"/>
    </location>
</feature>
<feature type="transmembrane region" description="Helical" evidence="8">
    <location>
        <begin position="331"/>
        <end position="348"/>
    </location>
</feature>
<evidence type="ECO:0000256" key="1">
    <source>
        <dbReference type="ARBA" id="ARBA00004651"/>
    </source>
</evidence>
<keyword evidence="6 8" id="KW-1133">Transmembrane helix</keyword>
<dbReference type="PANTHER" id="PTHR33908">
    <property type="entry name" value="MANNOSYLTRANSFERASE YKCB-RELATED"/>
    <property type="match status" value="1"/>
</dbReference>
<dbReference type="AlphaFoldDB" id="A0A1G2KP70"/>
<dbReference type="GO" id="GO:0009103">
    <property type="term" value="P:lipopolysaccharide biosynthetic process"/>
    <property type="evidence" value="ECO:0007669"/>
    <property type="project" value="UniProtKB-ARBA"/>
</dbReference>
<evidence type="ECO:0000256" key="8">
    <source>
        <dbReference type="SAM" id="Phobius"/>
    </source>
</evidence>
<feature type="domain" description="Glycosyltransferase RgtA/B/C/D-like" evidence="9">
    <location>
        <begin position="71"/>
        <end position="216"/>
    </location>
</feature>
<dbReference type="InterPro" id="IPR038731">
    <property type="entry name" value="RgtA/B/C-like"/>
</dbReference>
<evidence type="ECO:0000256" key="3">
    <source>
        <dbReference type="ARBA" id="ARBA00022676"/>
    </source>
</evidence>
<comment type="caution">
    <text evidence="10">The sequence shown here is derived from an EMBL/GenBank/DDBJ whole genome shotgun (WGS) entry which is preliminary data.</text>
</comment>
<organism evidence="10 11">
    <name type="scientific">Candidatus Sungbacteria bacterium RIFCSPHIGHO2_02_FULL_51_29</name>
    <dbReference type="NCBI Taxonomy" id="1802273"/>
    <lineage>
        <taxon>Bacteria</taxon>
        <taxon>Candidatus Sungiibacteriota</taxon>
    </lineage>
</organism>
<dbReference type="PANTHER" id="PTHR33908:SF3">
    <property type="entry name" value="UNDECAPRENYL PHOSPHATE-ALPHA-4-AMINO-4-DEOXY-L-ARABINOSE ARABINOSYL TRANSFERASE"/>
    <property type="match status" value="1"/>
</dbReference>
<evidence type="ECO:0000313" key="10">
    <source>
        <dbReference type="EMBL" id="OHA01185.1"/>
    </source>
</evidence>
<keyword evidence="5 8" id="KW-0812">Transmembrane</keyword>
<evidence type="ECO:0000256" key="6">
    <source>
        <dbReference type="ARBA" id="ARBA00022989"/>
    </source>
</evidence>
<dbReference type="GO" id="GO:0005886">
    <property type="term" value="C:plasma membrane"/>
    <property type="evidence" value="ECO:0007669"/>
    <property type="project" value="UniProtKB-SubCell"/>
</dbReference>
<feature type="transmembrane region" description="Helical" evidence="8">
    <location>
        <begin position="147"/>
        <end position="165"/>
    </location>
</feature>
<reference evidence="10 11" key="1">
    <citation type="journal article" date="2016" name="Nat. Commun.">
        <title>Thousands of microbial genomes shed light on interconnected biogeochemical processes in an aquifer system.</title>
        <authorList>
            <person name="Anantharaman K."/>
            <person name="Brown C.T."/>
            <person name="Hug L.A."/>
            <person name="Sharon I."/>
            <person name="Castelle C.J."/>
            <person name="Probst A.J."/>
            <person name="Thomas B.C."/>
            <person name="Singh A."/>
            <person name="Wilkins M.J."/>
            <person name="Karaoz U."/>
            <person name="Brodie E.L."/>
            <person name="Williams K.H."/>
            <person name="Hubbard S.S."/>
            <person name="Banfield J.F."/>
        </authorList>
    </citation>
    <scope>NUCLEOTIDE SEQUENCE [LARGE SCALE GENOMIC DNA]</scope>
</reference>
<feature type="transmembrane region" description="Helical" evidence="8">
    <location>
        <begin position="9"/>
        <end position="26"/>
    </location>
</feature>
<evidence type="ECO:0000256" key="2">
    <source>
        <dbReference type="ARBA" id="ARBA00022475"/>
    </source>
</evidence>
<keyword evidence="7 8" id="KW-0472">Membrane</keyword>
<name>A0A1G2KP70_9BACT</name>
<dbReference type="EMBL" id="MHQL01000069">
    <property type="protein sequence ID" value="OHA01185.1"/>
    <property type="molecule type" value="Genomic_DNA"/>
</dbReference>
<dbReference type="GO" id="GO:0016763">
    <property type="term" value="F:pentosyltransferase activity"/>
    <property type="evidence" value="ECO:0007669"/>
    <property type="project" value="TreeGrafter"/>
</dbReference>
<dbReference type="Proteomes" id="UP000177811">
    <property type="component" value="Unassembled WGS sequence"/>
</dbReference>
<feature type="transmembrane region" description="Helical" evidence="8">
    <location>
        <begin position="406"/>
        <end position="422"/>
    </location>
</feature>
<feature type="transmembrane region" description="Helical" evidence="8">
    <location>
        <begin position="224"/>
        <end position="246"/>
    </location>
</feature>
<proteinExistence type="predicted"/>
<protein>
    <recommendedName>
        <fullName evidence="9">Glycosyltransferase RgtA/B/C/D-like domain-containing protein</fullName>
    </recommendedName>
</protein>
<keyword evidence="3" id="KW-0328">Glycosyltransferase</keyword>
<accession>A0A1G2KP70</accession>
<feature type="transmembrane region" description="Helical" evidence="8">
    <location>
        <begin position="172"/>
        <end position="189"/>
    </location>
</feature>
<keyword evidence="4" id="KW-0808">Transferase</keyword>
<feature type="transmembrane region" description="Helical" evidence="8">
    <location>
        <begin position="300"/>
        <end position="319"/>
    </location>
</feature>
<dbReference type="GO" id="GO:0010041">
    <property type="term" value="P:response to iron(III) ion"/>
    <property type="evidence" value="ECO:0007669"/>
    <property type="project" value="TreeGrafter"/>
</dbReference>
<gene>
    <name evidence="10" type="ORF">A3C16_04685</name>
</gene>
<evidence type="ECO:0000256" key="5">
    <source>
        <dbReference type="ARBA" id="ARBA00022692"/>
    </source>
</evidence>
<feature type="transmembrane region" description="Helical" evidence="8">
    <location>
        <begin position="195"/>
        <end position="212"/>
    </location>
</feature>
<evidence type="ECO:0000313" key="11">
    <source>
        <dbReference type="Proteomes" id="UP000177811"/>
    </source>
</evidence>
<sequence>MRSVTKKEWVLVLAVFAIGVFFRFYQLPAIPPGLYPDEATNGNNALEALATGDFKVFYPENNGREGLFINIQAFSVHLFGNTPWALRAVSALFGSLTVLGVWLLSRELFRDRAIRGKYKELWTVYAPLASAFFIATGFWHVNFSRIGFRAIMIPFLLSFGLYWLLKGLRTGKISSMLAAGIMMGAGFHTYIAFRFVPFILIIPLGWYLWQWLKKNTSIANNCIPCSIAFFLFITFITALPIGWYFLNHPEDFLGRGGQVSIFEAERPLYEFLRSNALTLGMFNVHGDCNPRHNFACLPELFFPVGIFFLIGVASVLKGLFRKASEHRLPSLVLFFWFFFMLFPTTLTREGLPHALRAIGLLPAAYILAGLGCGIIWKQVAERIQQWLANPAYEAYRHQLHRIQKECAIVLLLILAATGLWGYKTYFIRFANAPATYFAFSADMTEMGGYLAALPRETKKYVIVNLGGTDIRGLPTPSQTVMFMTDTFRRDRQIKENMTYLLPDELSQINTRDATIAVIPLNPSDRTLTDAIKLRLPEFRPYVPGTFLVFTKGL</sequence>
<dbReference type="InterPro" id="IPR050297">
    <property type="entry name" value="LipidA_mod_glycosyltrf_83"/>
</dbReference>